<evidence type="ECO:0000256" key="1">
    <source>
        <dbReference type="SAM" id="Phobius"/>
    </source>
</evidence>
<dbReference type="EMBL" id="CP018866">
    <property type="protein sequence ID" value="AST89858.1"/>
    <property type="molecule type" value="Genomic_DNA"/>
</dbReference>
<evidence type="ECO:0000313" key="2">
    <source>
        <dbReference type="EMBL" id="AST89858.1"/>
    </source>
</evidence>
<dbReference type="Pfam" id="PF04854">
    <property type="entry name" value="DUF624"/>
    <property type="match status" value="1"/>
</dbReference>
<keyword evidence="1" id="KW-0812">Transmembrane</keyword>
<keyword evidence="1" id="KW-1133">Transmembrane helix</keyword>
<keyword evidence="3" id="KW-1185">Reference proteome</keyword>
<dbReference type="STRING" id="1314751.GCA_001591425_04212"/>
<dbReference type="KEGG" id="bcoh:BC6307_00485"/>
<feature type="transmembrane region" description="Helical" evidence="1">
    <location>
        <begin position="141"/>
        <end position="167"/>
    </location>
</feature>
<dbReference type="Proteomes" id="UP000215224">
    <property type="component" value="Chromosome"/>
</dbReference>
<keyword evidence="1" id="KW-0472">Membrane</keyword>
<gene>
    <name evidence="2" type="ORF">BC6307_00485</name>
</gene>
<feature type="transmembrane region" description="Helical" evidence="1">
    <location>
        <begin position="104"/>
        <end position="129"/>
    </location>
</feature>
<sequence>MGKLIVQIAEFIYKFIALNILWVCFFLLGLGVFGFMPSTVALFRVVREWIKGEKDIFLFKNYFKFYKQEFFRSNINGAIFLLLFYIIYVNFTFVSYFYDESIHFFIYLLIFGVSAIVIMTFVNLFSVMAHFEFKTLQYLKVAVGLVFASPINTMMQLVWLVAYFLVAINFPKLFILIGISVFAYVLMSINYSVFKKYNAV</sequence>
<name>A0A223KKG5_9BACI</name>
<dbReference type="InterPro" id="IPR006938">
    <property type="entry name" value="DUF624"/>
</dbReference>
<evidence type="ECO:0000313" key="3">
    <source>
        <dbReference type="Proteomes" id="UP000215224"/>
    </source>
</evidence>
<feature type="transmembrane region" description="Helical" evidence="1">
    <location>
        <begin position="20"/>
        <end position="46"/>
    </location>
</feature>
<proteinExistence type="predicted"/>
<dbReference type="RefSeq" id="WP_066420372.1">
    <property type="nucleotide sequence ID" value="NZ_CP018866.1"/>
</dbReference>
<evidence type="ECO:0008006" key="4">
    <source>
        <dbReference type="Google" id="ProtNLM"/>
    </source>
</evidence>
<protein>
    <recommendedName>
        <fullName evidence="4">DUF624 domain-containing protein</fullName>
    </recommendedName>
</protein>
<reference evidence="2 3" key="1">
    <citation type="submission" date="2016-12" db="EMBL/GenBank/DDBJ databases">
        <title>The whole genome sequencing and assembly of Bacillus cohnii DSM 6307T strain.</title>
        <authorList>
            <person name="Lee Y.-J."/>
            <person name="Yi H."/>
            <person name="Bahn Y.-S."/>
            <person name="Kim J.F."/>
            <person name="Lee D.-W."/>
        </authorList>
    </citation>
    <scope>NUCLEOTIDE SEQUENCE [LARGE SCALE GENOMIC DNA]</scope>
    <source>
        <strain evidence="2 3">DSM 6307</strain>
    </source>
</reference>
<organism evidence="2 3">
    <name type="scientific">Sutcliffiella cohnii</name>
    <dbReference type="NCBI Taxonomy" id="33932"/>
    <lineage>
        <taxon>Bacteria</taxon>
        <taxon>Bacillati</taxon>
        <taxon>Bacillota</taxon>
        <taxon>Bacilli</taxon>
        <taxon>Bacillales</taxon>
        <taxon>Bacillaceae</taxon>
        <taxon>Sutcliffiella</taxon>
    </lineage>
</organism>
<dbReference type="AlphaFoldDB" id="A0A223KKG5"/>
<feature type="transmembrane region" description="Helical" evidence="1">
    <location>
        <begin position="77"/>
        <end position="98"/>
    </location>
</feature>
<feature type="transmembrane region" description="Helical" evidence="1">
    <location>
        <begin position="173"/>
        <end position="194"/>
    </location>
</feature>
<accession>A0A223KKG5</accession>